<feature type="DNA-binding region" description="H-T-H motif" evidence="7">
    <location>
        <begin position="17"/>
        <end position="56"/>
    </location>
</feature>
<dbReference type="InterPro" id="IPR058236">
    <property type="entry name" value="Rex_actinobacterial-type"/>
</dbReference>
<comment type="caution">
    <text evidence="9">The sequence shown here is derived from an EMBL/GenBank/DDBJ whole genome shotgun (WGS) entry which is preliminary data.</text>
</comment>
<sequence>MPPARRIPEATVARLPIYQRLLLELVRSGAATVSSEQLATLAGVNASKVRKDLSFLGSFGTRGSGYDAEFLLGQIDRELGLDQDWPMAIVGIGNLGRALAAAPGFSSRGFRICGLFDVDPSVVGTRVRGVLVRHVDELERVMAEDPPAIGVVATPAGVAQVVADRLVAAGVKALLNFAPRVLSVPEEVLLRSVDLSIELQVISFHLSHGTTAPAAVDGAAMAAVD</sequence>
<comment type="subunit">
    <text evidence="7">Homodimer.</text>
</comment>
<dbReference type="NCBIfam" id="NF003992">
    <property type="entry name" value="PRK05472.2-1"/>
    <property type="match status" value="1"/>
</dbReference>
<keyword evidence="3 7" id="KW-0805">Transcription regulation</keyword>
<dbReference type="HAMAP" id="MF_01131">
    <property type="entry name" value="Rex"/>
    <property type="match status" value="1"/>
</dbReference>
<dbReference type="Pfam" id="PF02629">
    <property type="entry name" value="CoA_binding"/>
    <property type="match status" value="1"/>
</dbReference>
<evidence type="ECO:0000313" key="9">
    <source>
        <dbReference type="EMBL" id="MFC0082840.1"/>
    </source>
</evidence>
<evidence type="ECO:0000256" key="3">
    <source>
        <dbReference type="ARBA" id="ARBA00023015"/>
    </source>
</evidence>
<comment type="similarity">
    <text evidence="7">Belongs to the transcriptional regulatory Rex family.</text>
</comment>
<comment type="subcellular location">
    <subcellularLocation>
        <location evidence="7">Cytoplasm</location>
    </subcellularLocation>
</comment>
<dbReference type="RefSeq" id="WP_377790506.1">
    <property type="nucleotide sequence ID" value="NZ_JBHLYQ010000166.1"/>
</dbReference>
<evidence type="ECO:0000313" key="10">
    <source>
        <dbReference type="Proteomes" id="UP001589788"/>
    </source>
</evidence>
<dbReference type="InterPro" id="IPR003781">
    <property type="entry name" value="CoA-bd"/>
</dbReference>
<dbReference type="NCBIfam" id="NF003996">
    <property type="entry name" value="PRK05472.2-5"/>
    <property type="match status" value="1"/>
</dbReference>
<dbReference type="SUPFAM" id="SSF51735">
    <property type="entry name" value="NAD(P)-binding Rossmann-fold domains"/>
    <property type="match status" value="1"/>
</dbReference>
<dbReference type="PANTHER" id="PTHR35786">
    <property type="entry name" value="REDOX-SENSING TRANSCRIPTIONAL REPRESSOR REX"/>
    <property type="match status" value="1"/>
</dbReference>
<dbReference type="InterPro" id="IPR036388">
    <property type="entry name" value="WH-like_DNA-bd_sf"/>
</dbReference>
<evidence type="ECO:0000256" key="7">
    <source>
        <dbReference type="HAMAP-Rule" id="MF_01131"/>
    </source>
</evidence>
<reference evidence="9 10" key="1">
    <citation type="submission" date="2024-09" db="EMBL/GenBank/DDBJ databases">
        <authorList>
            <person name="Sun Q."/>
            <person name="Mori K."/>
        </authorList>
    </citation>
    <scope>NUCLEOTIDE SEQUENCE [LARGE SCALE GENOMIC DNA]</scope>
    <source>
        <strain evidence="9 10">JCM 15389</strain>
    </source>
</reference>
<dbReference type="EMBL" id="JBHLYQ010000166">
    <property type="protein sequence ID" value="MFC0082840.1"/>
    <property type="molecule type" value="Genomic_DNA"/>
</dbReference>
<dbReference type="Pfam" id="PF06971">
    <property type="entry name" value="Put_DNA-bind_N"/>
    <property type="match status" value="1"/>
</dbReference>
<proteinExistence type="inferred from homology"/>
<comment type="function">
    <text evidence="7">Modulates transcription in response to changes in cellular NADH/NAD(+) redox state.</text>
</comment>
<keyword evidence="5 7" id="KW-0238">DNA-binding</keyword>
<protein>
    <recommendedName>
        <fullName evidence="7">Redox-sensing transcriptional repressor Rex</fullName>
    </recommendedName>
</protein>
<organism evidence="9 10">
    <name type="scientific">Aciditerrimonas ferrireducens</name>
    <dbReference type="NCBI Taxonomy" id="667306"/>
    <lineage>
        <taxon>Bacteria</taxon>
        <taxon>Bacillati</taxon>
        <taxon>Actinomycetota</taxon>
        <taxon>Acidimicrobiia</taxon>
        <taxon>Acidimicrobiales</taxon>
        <taxon>Acidimicrobiaceae</taxon>
        <taxon>Aciditerrimonas</taxon>
    </lineage>
</organism>
<feature type="binding site" evidence="7">
    <location>
        <begin position="91"/>
        <end position="96"/>
    </location>
    <ligand>
        <name>NAD(+)</name>
        <dbReference type="ChEBI" id="CHEBI:57540"/>
    </ligand>
</feature>
<keyword evidence="2 7" id="KW-0678">Repressor</keyword>
<evidence type="ECO:0000256" key="5">
    <source>
        <dbReference type="ARBA" id="ARBA00023125"/>
    </source>
</evidence>
<dbReference type="Gene3D" id="1.10.10.10">
    <property type="entry name" value="Winged helix-like DNA-binding domain superfamily/Winged helix DNA-binding domain"/>
    <property type="match status" value="1"/>
</dbReference>
<dbReference type="Gene3D" id="3.40.50.720">
    <property type="entry name" value="NAD(P)-binding Rossmann-like Domain"/>
    <property type="match status" value="1"/>
</dbReference>
<dbReference type="InterPro" id="IPR009718">
    <property type="entry name" value="Rex_DNA-bd_C_dom"/>
</dbReference>
<keyword evidence="6 7" id="KW-0804">Transcription</keyword>
<keyword evidence="4 7" id="KW-0520">NAD</keyword>
<dbReference type="InterPro" id="IPR036390">
    <property type="entry name" value="WH_DNA-bd_sf"/>
</dbReference>
<feature type="domain" description="CoA-binding" evidence="8">
    <location>
        <begin position="80"/>
        <end position="181"/>
    </location>
</feature>
<dbReference type="PANTHER" id="PTHR35786:SF1">
    <property type="entry name" value="REDOX-SENSING TRANSCRIPTIONAL REPRESSOR REX 1"/>
    <property type="match status" value="1"/>
</dbReference>
<dbReference type="Proteomes" id="UP001589788">
    <property type="component" value="Unassembled WGS sequence"/>
</dbReference>
<dbReference type="NCBIfam" id="NF003995">
    <property type="entry name" value="PRK05472.2-4"/>
    <property type="match status" value="1"/>
</dbReference>
<evidence type="ECO:0000256" key="1">
    <source>
        <dbReference type="ARBA" id="ARBA00022490"/>
    </source>
</evidence>
<dbReference type="SMART" id="SM00881">
    <property type="entry name" value="CoA_binding"/>
    <property type="match status" value="1"/>
</dbReference>
<dbReference type="SUPFAM" id="SSF46785">
    <property type="entry name" value="Winged helix' DNA-binding domain"/>
    <property type="match status" value="1"/>
</dbReference>
<name>A0ABV6C565_9ACTN</name>
<dbReference type="InterPro" id="IPR022876">
    <property type="entry name" value="Tscrpt_rep_Rex"/>
</dbReference>
<evidence type="ECO:0000256" key="2">
    <source>
        <dbReference type="ARBA" id="ARBA00022491"/>
    </source>
</evidence>
<dbReference type="InterPro" id="IPR036291">
    <property type="entry name" value="NAD(P)-bd_dom_sf"/>
</dbReference>
<gene>
    <name evidence="7" type="primary">rex</name>
    <name evidence="9" type="ORF">ACFFRE_11935</name>
</gene>
<dbReference type="NCBIfam" id="NF003994">
    <property type="entry name" value="PRK05472.2-3"/>
    <property type="match status" value="1"/>
</dbReference>
<evidence type="ECO:0000256" key="6">
    <source>
        <dbReference type="ARBA" id="ARBA00023163"/>
    </source>
</evidence>
<evidence type="ECO:0000259" key="8">
    <source>
        <dbReference type="SMART" id="SM00881"/>
    </source>
</evidence>
<keyword evidence="1 7" id="KW-0963">Cytoplasm</keyword>
<evidence type="ECO:0000256" key="4">
    <source>
        <dbReference type="ARBA" id="ARBA00023027"/>
    </source>
</evidence>
<dbReference type="NCBIfam" id="NF003993">
    <property type="entry name" value="PRK05472.2-2"/>
    <property type="match status" value="1"/>
</dbReference>
<accession>A0ABV6C565</accession>
<keyword evidence="10" id="KW-1185">Reference proteome</keyword>